<proteinExistence type="predicted"/>
<accession>A0ABX7E3L3</accession>
<reference evidence="2 3" key="1">
    <citation type="submission" date="2020-11" db="EMBL/GenBank/DDBJ databases">
        <title>Taxonomic evaluation of the Bacillus sporothermodurans group of bacteria based on whole genome sequences.</title>
        <authorList>
            <person name="Fiedler G."/>
            <person name="Herbstmann A.-D."/>
            <person name="Doll E."/>
            <person name="Wenning M."/>
            <person name="Brinks E."/>
            <person name="Kabisch J."/>
            <person name="Breitenwieser F."/>
            <person name="Lappann M."/>
            <person name="Boehnlein C."/>
            <person name="Franz C."/>
        </authorList>
    </citation>
    <scope>NUCLEOTIDE SEQUENCE [LARGE SCALE GENOMIC DNA]</scope>
    <source>
        <strain evidence="2 3">JCM 19841</strain>
    </source>
</reference>
<feature type="transmembrane region" description="Helical" evidence="1">
    <location>
        <begin position="35"/>
        <end position="59"/>
    </location>
</feature>
<gene>
    <name evidence="2" type="ORF">I5776_21025</name>
</gene>
<evidence type="ECO:0000256" key="1">
    <source>
        <dbReference type="SAM" id="Phobius"/>
    </source>
</evidence>
<keyword evidence="3" id="KW-1185">Reference proteome</keyword>
<name>A0ABX7E3L3_9BACI</name>
<organism evidence="2 3">
    <name type="scientific">Heyndrickxia vini</name>
    <dbReference type="NCBI Taxonomy" id="1476025"/>
    <lineage>
        <taxon>Bacteria</taxon>
        <taxon>Bacillati</taxon>
        <taxon>Bacillota</taxon>
        <taxon>Bacilli</taxon>
        <taxon>Bacillales</taxon>
        <taxon>Bacillaceae</taxon>
        <taxon>Heyndrickxia</taxon>
    </lineage>
</organism>
<keyword evidence="1" id="KW-0812">Transmembrane</keyword>
<dbReference type="EMBL" id="CP065425">
    <property type="protein sequence ID" value="QQZ09402.1"/>
    <property type="molecule type" value="Genomic_DNA"/>
</dbReference>
<dbReference type="Proteomes" id="UP000595691">
    <property type="component" value="Chromosome"/>
</dbReference>
<protein>
    <submittedName>
        <fullName evidence="2">Uncharacterized protein</fullName>
    </submittedName>
</protein>
<evidence type="ECO:0000313" key="3">
    <source>
        <dbReference type="Proteomes" id="UP000595691"/>
    </source>
</evidence>
<dbReference type="RefSeq" id="WP_202778411.1">
    <property type="nucleotide sequence ID" value="NZ_CP065425.1"/>
</dbReference>
<sequence length="138" mass="16044">MLRWKNHLYGEMKFFSKGEKSLNDRSISYSETIKFVVVFLNLFIKSFFMLPSVMMWSIFSRGAIPIVTSLPNLVLSAATTYTSFDNSINLTDHERCIAVAFILNSYTFSPFDLSEYKFYLKNNIAIWEFCVMLILVRG</sequence>
<keyword evidence="1" id="KW-0472">Membrane</keyword>
<evidence type="ECO:0000313" key="2">
    <source>
        <dbReference type="EMBL" id="QQZ09402.1"/>
    </source>
</evidence>
<keyword evidence="1" id="KW-1133">Transmembrane helix</keyword>